<evidence type="ECO:0000313" key="3">
    <source>
        <dbReference type="Proteomes" id="UP000886998"/>
    </source>
</evidence>
<dbReference type="OrthoDB" id="6411932at2759"/>
<protein>
    <submittedName>
        <fullName evidence="2">Uncharacterized protein</fullName>
    </submittedName>
</protein>
<dbReference type="AlphaFoldDB" id="A0A8X7CGV7"/>
<feature type="chain" id="PRO_5036445176" evidence="1">
    <location>
        <begin position="28"/>
        <end position="157"/>
    </location>
</feature>
<evidence type="ECO:0000313" key="2">
    <source>
        <dbReference type="EMBL" id="GFY66291.1"/>
    </source>
</evidence>
<evidence type="ECO:0000256" key="1">
    <source>
        <dbReference type="SAM" id="SignalP"/>
    </source>
</evidence>
<feature type="signal peptide" evidence="1">
    <location>
        <begin position="1"/>
        <end position="27"/>
    </location>
</feature>
<dbReference type="EMBL" id="BMAV01015952">
    <property type="protein sequence ID" value="GFY66291.1"/>
    <property type="molecule type" value="Genomic_DNA"/>
</dbReference>
<sequence>MASRILQSGLRSSWIIFVLLVVATSTAENESQDSILTRSKRDLAYLKELDRLVEEIEESLQEFDITEDIHGECQLQATCELYKINAEGLSNRAQQNFVDRVETLRKEFNDMKIEREPKAKKVFAYYDRAAQNGEDQVDCDEEYPKCTESLDGIIRET</sequence>
<comment type="caution">
    <text evidence="2">The sequence shown here is derived from an EMBL/GenBank/DDBJ whole genome shotgun (WGS) entry which is preliminary data.</text>
</comment>
<accession>A0A8X7CGV7</accession>
<proteinExistence type="predicted"/>
<keyword evidence="1" id="KW-0732">Signal</keyword>
<name>A0A8X7CGV7_9ARAC</name>
<reference evidence="2" key="1">
    <citation type="submission" date="2020-08" db="EMBL/GenBank/DDBJ databases">
        <title>Multicomponent nature underlies the extraordinary mechanical properties of spider dragline silk.</title>
        <authorList>
            <person name="Kono N."/>
            <person name="Nakamura H."/>
            <person name="Mori M."/>
            <person name="Yoshida Y."/>
            <person name="Ohtoshi R."/>
            <person name="Malay A.D."/>
            <person name="Moran D.A.P."/>
            <person name="Tomita M."/>
            <person name="Numata K."/>
            <person name="Arakawa K."/>
        </authorList>
    </citation>
    <scope>NUCLEOTIDE SEQUENCE</scope>
</reference>
<gene>
    <name evidence="2" type="ORF">TNIN_96201</name>
</gene>
<keyword evidence="3" id="KW-1185">Reference proteome</keyword>
<organism evidence="2 3">
    <name type="scientific">Trichonephila inaurata madagascariensis</name>
    <dbReference type="NCBI Taxonomy" id="2747483"/>
    <lineage>
        <taxon>Eukaryota</taxon>
        <taxon>Metazoa</taxon>
        <taxon>Ecdysozoa</taxon>
        <taxon>Arthropoda</taxon>
        <taxon>Chelicerata</taxon>
        <taxon>Arachnida</taxon>
        <taxon>Araneae</taxon>
        <taxon>Araneomorphae</taxon>
        <taxon>Entelegynae</taxon>
        <taxon>Araneoidea</taxon>
        <taxon>Nephilidae</taxon>
        <taxon>Trichonephila</taxon>
        <taxon>Trichonephila inaurata</taxon>
    </lineage>
</organism>
<dbReference type="Proteomes" id="UP000886998">
    <property type="component" value="Unassembled WGS sequence"/>
</dbReference>